<keyword evidence="1" id="KW-0433">Leucine-rich repeat</keyword>
<keyword evidence="2" id="KW-0677">Repeat</keyword>
<dbReference type="SMART" id="SM00369">
    <property type="entry name" value="LRR_TYP"/>
    <property type="match status" value="2"/>
</dbReference>
<gene>
    <name evidence="4" type="ORF">CYLTODRAFT_453630</name>
</gene>
<feature type="region of interest" description="Disordered" evidence="3">
    <location>
        <begin position="1"/>
        <end position="124"/>
    </location>
</feature>
<dbReference type="InterPro" id="IPR003591">
    <property type="entry name" value="Leu-rich_rpt_typical-subtyp"/>
</dbReference>
<dbReference type="GO" id="GO:0005737">
    <property type="term" value="C:cytoplasm"/>
    <property type="evidence" value="ECO:0007669"/>
    <property type="project" value="TreeGrafter"/>
</dbReference>
<name>A0A0D7BFH5_9AGAR</name>
<dbReference type="InterPro" id="IPR032675">
    <property type="entry name" value="LRR_dom_sf"/>
</dbReference>
<evidence type="ECO:0000256" key="3">
    <source>
        <dbReference type="SAM" id="MobiDB-lite"/>
    </source>
</evidence>
<dbReference type="Proteomes" id="UP000054007">
    <property type="component" value="Unassembled WGS sequence"/>
</dbReference>
<dbReference type="Pfam" id="PF13855">
    <property type="entry name" value="LRR_8"/>
    <property type="match status" value="1"/>
</dbReference>
<evidence type="ECO:0000313" key="4">
    <source>
        <dbReference type="EMBL" id="KIY68376.1"/>
    </source>
</evidence>
<dbReference type="EMBL" id="KN880504">
    <property type="protein sequence ID" value="KIY68376.1"/>
    <property type="molecule type" value="Genomic_DNA"/>
</dbReference>
<dbReference type="AlphaFoldDB" id="A0A0D7BFH5"/>
<feature type="compositionally biased region" description="Acidic residues" evidence="3">
    <location>
        <begin position="426"/>
        <end position="435"/>
    </location>
</feature>
<dbReference type="SUPFAM" id="SSF52075">
    <property type="entry name" value="Outer arm dynein light chain 1"/>
    <property type="match status" value="1"/>
</dbReference>
<keyword evidence="5" id="KW-1185">Reference proteome</keyword>
<dbReference type="OrthoDB" id="660555at2759"/>
<dbReference type="InterPro" id="IPR050216">
    <property type="entry name" value="LRR_domain-containing"/>
</dbReference>
<dbReference type="Gene3D" id="3.80.10.10">
    <property type="entry name" value="Ribonuclease Inhibitor"/>
    <property type="match status" value="1"/>
</dbReference>
<protein>
    <recommendedName>
        <fullName evidence="6">L domain-like protein</fullName>
    </recommendedName>
</protein>
<reference evidence="4 5" key="1">
    <citation type="journal article" date="2015" name="Fungal Genet. Biol.">
        <title>Evolution of novel wood decay mechanisms in Agaricales revealed by the genome sequences of Fistulina hepatica and Cylindrobasidium torrendii.</title>
        <authorList>
            <person name="Floudas D."/>
            <person name="Held B.W."/>
            <person name="Riley R."/>
            <person name="Nagy L.G."/>
            <person name="Koehler G."/>
            <person name="Ransdell A.S."/>
            <person name="Younus H."/>
            <person name="Chow J."/>
            <person name="Chiniquy J."/>
            <person name="Lipzen A."/>
            <person name="Tritt A."/>
            <person name="Sun H."/>
            <person name="Haridas S."/>
            <person name="LaButti K."/>
            <person name="Ohm R.A."/>
            <person name="Kues U."/>
            <person name="Blanchette R.A."/>
            <person name="Grigoriev I.V."/>
            <person name="Minto R.E."/>
            <person name="Hibbett D.S."/>
        </authorList>
    </citation>
    <scope>NUCLEOTIDE SEQUENCE [LARGE SCALE GENOMIC DNA]</scope>
    <source>
        <strain evidence="4 5">FP15055 ss-10</strain>
    </source>
</reference>
<sequence>MSQSTFYESSPASSPPPVIDSSPPTSPERSSSPWLPPDDHILDPYAGKQKATRRPRSYERDRNRERKPRRYSGSLDGPRKRRRFDAPSSPVAAGDEDEDDEDTYYAGPGDTSMEMNTLAEDEEPEDPEDALWDATMNRVMFETVDPRIDLSNKGITKISSRICELQNFVSIPEEHAPKTREIARSLSRAQSASQVSGMPSGSIFLYLRQNLISILPAELFDVEKLAVLSLQNNEIRVIPPEIRFLVNLREFNLSFNKIKFLPAEMQSMNIPVLRAVNNPFILPPDDPQAPCVEHPFGRTVTPLVELCMRKLVAEDNRLHRPESIPEQFYSAYHNCVRQYPSIPAVGDNYDGVNRIGDCRCGNEFVLPMEERTTWEVIIAGCSMDQPVPLRWRACTIGCLDTPTVTAEDEEEAMESVDLQGLRDGWGEDDGEGVWE</sequence>
<evidence type="ECO:0008006" key="6">
    <source>
        <dbReference type="Google" id="ProtNLM"/>
    </source>
</evidence>
<organism evidence="4 5">
    <name type="scientific">Cylindrobasidium torrendii FP15055 ss-10</name>
    <dbReference type="NCBI Taxonomy" id="1314674"/>
    <lineage>
        <taxon>Eukaryota</taxon>
        <taxon>Fungi</taxon>
        <taxon>Dikarya</taxon>
        <taxon>Basidiomycota</taxon>
        <taxon>Agaricomycotina</taxon>
        <taxon>Agaricomycetes</taxon>
        <taxon>Agaricomycetidae</taxon>
        <taxon>Agaricales</taxon>
        <taxon>Marasmiineae</taxon>
        <taxon>Physalacriaceae</taxon>
        <taxon>Cylindrobasidium</taxon>
    </lineage>
</organism>
<evidence type="ECO:0000256" key="1">
    <source>
        <dbReference type="ARBA" id="ARBA00022614"/>
    </source>
</evidence>
<proteinExistence type="predicted"/>
<evidence type="ECO:0000256" key="2">
    <source>
        <dbReference type="ARBA" id="ARBA00022737"/>
    </source>
</evidence>
<dbReference type="PANTHER" id="PTHR48051:SF35">
    <property type="entry name" value="LEUCINE-RICH REPEAT-CONTAINING PROTEIN 27"/>
    <property type="match status" value="1"/>
</dbReference>
<dbReference type="STRING" id="1314674.A0A0D7BFH5"/>
<dbReference type="PANTHER" id="PTHR48051">
    <property type="match status" value="1"/>
</dbReference>
<evidence type="ECO:0000313" key="5">
    <source>
        <dbReference type="Proteomes" id="UP000054007"/>
    </source>
</evidence>
<dbReference type="InterPro" id="IPR001611">
    <property type="entry name" value="Leu-rich_rpt"/>
</dbReference>
<feature type="compositionally biased region" description="Low complexity" evidence="3">
    <location>
        <begin position="19"/>
        <end position="33"/>
    </location>
</feature>
<accession>A0A0D7BFH5</accession>
<feature type="compositionally biased region" description="Acidic residues" evidence="3">
    <location>
        <begin position="94"/>
        <end position="103"/>
    </location>
</feature>
<dbReference type="PROSITE" id="PS51450">
    <property type="entry name" value="LRR"/>
    <property type="match status" value="1"/>
</dbReference>
<feature type="region of interest" description="Disordered" evidence="3">
    <location>
        <begin position="405"/>
        <end position="435"/>
    </location>
</feature>